<gene>
    <name evidence="1" type="ORF">CEXT_264601</name>
</gene>
<protein>
    <submittedName>
        <fullName evidence="1">Uncharacterized protein</fullName>
    </submittedName>
</protein>
<name>A0AAV4RI57_CAEEX</name>
<keyword evidence="2" id="KW-1185">Reference proteome</keyword>
<reference evidence="1 2" key="1">
    <citation type="submission" date="2021-06" db="EMBL/GenBank/DDBJ databases">
        <title>Caerostris extrusa draft genome.</title>
        <authorList>
            <person name="Kono N."/>
            <person name="Arakawa K."/>
        </authorList>
    </citation>
    <scope>NUCLEOTIDE SEQUENCE [LARGE SCALE GENOMIC DNA]</scope>
</reference>
<dbReference type="AlphaFoldDB" id="A0AAV4RI57"/>
<comment type="caution">
    <text evidence="1">The sequence shown here is derived from an EMBL/GenBank/DDBJ whole genome shotgun (WGS) entry which is preliminary data.</text>
</comment>
<dbReference type="Proteomes" id="UP001054945">
    <property type="component" value="Unassembled WGS sequence"/>
</dbReference>
<proteinExistence type="predicted"/>
<evidence type="ECO:0000313" key="2">
    <source>
        <dbReference type="Proteomes" id="UP001054945"/>
    </source>
</evidence>
<organism evidence="1 2">
    <name type="scientific">Caerostris extrusa</name>
    <name type="common">Bark spider</name>
    <name type="synonym">Caerostris bankana</name>
    <dbReference type="NCBI Taxonomy" id="172846"/>
    <lineage>
        <taxon>Eukaryota</taxon>
        <taxon>Metazoa</taxon>
        <taxon>Ecdysozoa</taxon>
        <taxon>Arthropoda</taxon>
        <taxon>Chelicerata</taxon>
        <taxon>Arachnida</taxon>
        <taxon>Araneae</taxon>
        <taxon>Araneomorphae</taxon>
        <taxon>Entelegynae</taxon>
        <taxon>Araneoidea</taxon>
        <taxon>Araneidae</taxon>
        <taxon>Caerostris</taxon>
    </lineage>
</organism>
<sequence>MSRRSFQLMQNQFPNSGNRFITHSGSHSHICDFYLNQPPSPPPPLFAFVARFSLGKTRKGEKFRKKSYRIRFYNGISIVTRGLLCEIDKDQNGG</sequence>
<accession>A0AAV4RI57</accession>
<dbReference type="EMBL" id="BPLR01007879">
    <property type="protein sequence ID" value="GIY20421.1"/>
    <property type="molecule type" value="Genomic_DNA"/>
</dbReference>
<evidence type="ECO:0000313" key="1">
    <source>
        <dbReference type="EMBL" id="GIY20421.1"/>
    </source>
</evidence>